<reference evidence="2" key="1">
    <citation type="journal article" date="2019" name="Int. J. Syst. Evol. Microbiol.">
        <title>The Global Catalogue of Microorganisms (GCM) 10K type strain sequencing project: providing services to taxonomists for standard genome sequencing and annotation.</title>
        <authorList>
            <consortium name="The Broad Institute Genomics Platform"/>
            <consortium name="The Broad Institute Genome Sequencing Center for Infectious Disease"/>
            <person name="Wu L."/>
            <person name="Ma J."/>
        </authorList>
    </citation>
    <scope>NUCLEOTIDE SEQUENCE [LARGE SCALE GENOMIC DNA]</scope>
    <source>
        <strain evidence="2">CCUG 59129</strain>
    </source>
</reference>
<dbReference type="GO" id="GO:0004601">
    <property type="term" value="F:peroxidase activity"/>
    <property type="evidence" value="ECO:0007669"/>
    <property type="project" value="UniProtKB-KW"/>
</dbReference>
<dbReference type="RefSeq" id="WP_377564865.1">
    <property type="nucleotide sequence ID" value="NZ_JBHTJZ010000020.1"/>
</dbReference>
<dbReference type="Proteomes" id="UP001596989">
    <property type="component" value="Unassembled WGS sequence"/>
</dbReference>
<dbReference type="PANTHER" id="PTHR35368:SF1">
    <property type="entry name" value="HYDROPEROXIDE REDUCTASE"/>
    <property type="match status" value="1"/>
</dbReference>
<gene>
    <name evidence="1" type="ORF">ACFQ2I_13410</name>
</gene>
<evidence type="ECO:0000313" key="1">
    <source>
        <dbReference type="EMBL" id="MFD0960384.1"/>
    </source>
</evidence>
<dbReference type="PANTHER" id="PTHR35368">
    <property type="entry name" value="HYDROPEROXIDE REDUCTASE"/>
    <property type="match status" value="1"/>
</dbReference>
<dbReference type="InterPro" id="IPR036102">
    <property type="entry name" value="OsmC/Ohrsf"/>
</dbReference>
<keyword evidence="2" id="KW-1185">Reference proteome</keyword>
<evidence type="ECO:0000313" key="2">
    <source>
        <dbReference type="Proteomes" id="UP001596989"/>
    </source>
</evidence>
<proteinExistence type="predicted"/>
<dbReference type="EC" id="1.11.1.-" evidence="1"/>
<dbReference type="PROSITE" id="PS00018">
    <property type="entry name" value="EF_HAND_1"/>
    <property type="match status" value="1"/>
</dbReference>
<keyword evidence="1" id="KW-0560">Oxidoreductase</keyword>
<dbReference type="InterPro" id="IPR018247">
    <property type="entry name" value="EF_Hand_1_Ca_BS"/>
</dbReference>
<protein>
    <submittedName>
        <fullName evidence="1">OsmC family protein</fullName>
        <ecNumber evidence="1">1.11.1.-</ecNumber>
    </submittedName>
</protein>
<dbReference type="InterPro" id="IPR052924">
    <property type="entry name" value="OsmC/Ohr_hydroprdx_reductase"/>
</dbReference>
<sequence>MAVETFKATAELQQGLVVKAGSRGFQVTLDEPKSLGGTDTGMNPVEMVLCALGACQAIVAKVYAQKFDIQLNGFRVELEGDLDTDGFMNKSDVRRGYSDIRYNIVIQTDAAREQVEKFVDFIEQTCPVGDTIANPVNVTRNQIIIES</sequence>
<name>A0ABW3HSE5_9BACL</name>
<accession>A0ABW3HSE5</accession>
<dbReference type="InterPro" id="IPR015946">
    <property type="entry name" value="KH_dom-like_a/b"/>
</dbReference>
<dbReference type="InterPro" id="IPR003718">
    <property type="entry name" value="OsmC/Ohr_fam"/>
</dbReference>
<comment type="caution">
    <text evidence="1">The sequence shown here is derived from an EMBL/GenBank/DDBJ whole genome shotgun (WGS) entry which is preliminary data.</text>
</comment>
<dbReference type="EMBL" id="JBHTJZ010000020">
    <property type="protein sequence ID" value="MFD0960384.1"/>
    <property type="molecule type" value="Genomic_DNA"/>
</dbReference>
<dbReference type="SUPFAM" id="SSF82784">
    <property type="entry name" value="OsmC-like"/>
    <property type="match status" value="1"/>
</dbReference>
<dbReference type="Gene3D" id="3.30.300.20">
    <property type="match status" value="1"/>
</dbReference>
<organism evidence="1 2">
    <name type="scientific">Paenibacillus chungangensis</name>
    <dbReference type="NCBI Taxonomy" id="696535"/>
    <lineage>
        <taxon>Bacteria</taxon>
        <taxon>Bacillati</taxon>
        <taxon>Bacillota</taxon>
        <taxon>Bacilli</taxon>
        <taxon>Bacillales</taxon>
        <taxon>Paenibacillaceae</taxon>
        <taxon>Paenibacillus</taxon>
    </lineage>
</organism>
<keyword evidence="1" id="KW-0575">Peroxidase</keyword>
<dbReference type="Pfam" id="PF02566">
    <property type="entry name" value="OsmC"/>
    <property type="match status" value="1"/>
</dbReference>